<name>A0A9D1XEX7_9FIRM</name>
<sequence>MELLQGIRERRSIRKFQDRPVSRELLGEIVETAAYAPSWKNSQTARYLVVDDRDKILELAGEKCMMGFEKNMENLSKAPAVVLLTGVKGRSGYERDGSFSTSRGTHWESFDAGIAAQTFCLAAWAKGLGTVIMGLFDDQEIAKVVPIPEGQQIMAVIAVGYPLDVPEAPRRKGAEELLAFL</sequence>
<organism evidence="4 5">
    <name type="scientific">Candidatus Fusicatenibacter merdavium</name>
    <dbReference type="NCBI Taxonomy" id="2838600"/>
    <lineage>
        <taxon>Bacteria</taxon>
        <taxon>Bacillati</taxon>
        <taxon>Bacillota</taxon>
        <taxon>Clostridia</taxon>
        <taxon>Lachnospirales</taxon>
        <taxon>Lachnospiraceae</taxon>
        <taxon>Fusicatenibacter</taxon>
    </lineage>
</organism>
<evidence type="ECO:0000256" key="2">
    <source>
        <dbReference type="ARBA" id="ARBA00023002"/>
    </source>
</evidence>
<evidence type="ECO:0000256" key="1">
    <source>
        <dbReference type="ARBA" id="ARBA00007118"/>
    </source>
</evidence>
<dbReference type="SUPFAM" id="SSF55469">
    <property type="entry name" value="FMN-dependent nitroreductase-like"/>
    <property type="match status" value="1"/>
</dbReference>
<dbReference type="CDD" id="cd02062">
    <property type="entry name" value="Nitro_FMN_reductase"/>
    <property type="match status" value="1"/>
</dbReference>
<gene>
    <name evidence="4" type="ORF">H9734_09660</name>
</gene>
<dbReference type="AlphaFoldDB" id="A0A9D1XEX7"/>
<reference evidence="4" key="2">
    <citation type="submission" date="2021-04" db="EMBL/GenBank/DDBJ databases">
        <authorList>
            <person name="Gilroy R."/>
        </authorList>
    </citation>
    <scope>NUCLEOTIDE SEQUENCE</scope>
    <source>
        <strain evidence="4">CHK183-1962</strain>
    </source>
</reference>
<dbReference type="Pfam" id="PF00881">
    <property type="entry name" value="Nitroreductase"/>
    <property type="match status" value="1"/>
</dbReference>
<accession>A0A9D1XEX7</accession>
<reference evidence="4" key="1">
    <citation type="journal article" date="2021" name="PeerJ">
        <title>Extensive microbial diversity within the chicken gut microbiome revealed by metagenomics and culture.</title>
        <authorList>
            <person name="Gilroy R."/>
            <person name="Ravi A."/>
            <person name="Getino M."/>
            <person name="Pursley I."/>
            <person name="Horton D.L."/>
            <person name="Alikhan N.F."/>
            <person name="Baker D."/>
            <person name="Gharbi K."/>
            <person name="Hall N."/>
            <person name="Watson M."/>
            <person name="Adriaenssens E.M."/>
            <person name="Foster-Nyarko E."/>
            <person name="Jarju S."/>
            <person name="Secka A."/>
            <person name="Antonio M."/>
            <person name="Oren A."/>
            <person name="Chaudhuri R.R."/>
            <person name="La Ragione R."/>
            <person name="Hildebrand F."/>
            <person name="Pallen M.J."/>
        </authorList>
    </citation>
    <scope>NUCLEOTIDE SEQUENCE</scope>
    <source>
        <strain evidence="4">CHK183-1962</strain>
    </source>
</reference>
<dbReference type="EMBL" id="DXEK01000159">
    <property type="protein sequence ID" value="HIX77842.1"/>
    <property type="molecule type" value="Genomic_DNA"/>
</dbReference>
<proteinExistence type="inferred from homology"/>
<evidence type="ECO:0000259" key="3">
    <source>
        <dbReference type="Pfam" id="PF00881"/>
    </source>
</evidence>
<dbReference type="GO" id="GO:0016491">
    <property type="term" value="F:oxidoreductase activity"/>
    <property type="evidence" value="ECO:0007669"/>
    <property type="project" value="UniProtKB-KW"/>
</dbReference>
<dbReference type="Proteomes" id="UP000886890">
    <property type="component" value="Unassembled WGS sequence"/>
</dbReference>
<dbReference type="InterPro" id="IPR000415">
    <property type="entry name" value="Nitroreductase-like"/>
</dbReference>
<dbReference type="InterPro" id="IPR029479">
    <property type="entry name" value="Nitroreductase"/>
</dbReference>
<dbReference type="Gene3D" id="3.40.109.10">
    <property type="entry name" value="NADH Oxidase"/>
    <property type="match status" value="1"/>
</dbReference>
<comment type="similarity">
    <text evidence="1">Belongs to the nitroreductase family.</text>
</comment>
<comment type="caution">
    <text evidence="4">The sequence shown here is derived from an EMBL/GenBank/DDBJ whole genome shotgun (WGS) entry which is preliminary data.</text>
</comment>
<feature type="domain" description="Nitroreductase" evidence="3">
    <location>
        <begin position="7"/>
        <end position="161"/>
    </location>
</feature>
<keyword evidence="2" id="KW-0560">Oxidoreductase</keyword>
<protein>
    <submittedName>
        <fullName evidence="4">Nitroreductase family protein</fullName>
    </submittedName>
</protein>
<dbReference type="PANTHER" id="PTHR43673">
    <property type="entry name" value="NAD(P)H NITROREDUCTASE YDGI-RELATED"/>
    <property type="match status" value="1"/>
</dbReference>
<evidence type="ECO:0000313" key="4">
    <source>
        <dbReference type="EMBL" id="HIX77842.1"/>
    </source>
</evidence>
<evidence type="ECO:0000313" key="5">
    <source>
        <dbReference type="Proteomes" id="UP000886890"/>
    </source>
</evidence>
<dbReference type="PANTHER" id="PTHR43673:SF10">
    <property type="entry name" value="NADH DEHYDROGENASE_NAD(P)H NITROREDUCTASE XCC3605-RELATED"/>
    <property type="match status" value="1"/>
</dbReference>